<evidence type="ECO:0000313" key="2">
    <source>
        <dbReference type="EMBL" id="CAB9499381.1"/>
    </source>
</evidence>
<reference evidence="2" key="1">
    <citation type="submission" date="2020-06" db="EMBL/GenBank/DDBJ databases">
        <authorList>
            <consortium name="Plant Systems Biology data submission"/>
        </authorList>
    </citation>
    <scope>NUCLEOTIDE SEQUENCE</scope>
    <source>
        <strain evidence="2">D6</strain>
    </source>
</reference>
<evidence type="ECO:0000313" key="3">
    <source>
        <dbReference type="Proteomes" id="UP001153069"/>
    </source>
</evidence>
<dbReference type="AlphaFoldDB" id="A0A9N8DET0"/>
<dbReference type="EMBL" id="CAICTM010000058">
    <property type="protein sequence ID" value="CAB9499381.1"/>
    <property type="molecule type" value="Genomic_DNA"/>
</dbReference>
<name>A0A9N8DET0_9STRA</name>
<evidence type="ECO:0000256" key="1">
    <source>
        <dbReference type="SAM" id="MobiDB-lite"/>
    </source>
</evidence>
<gene>
    <name evidence="2" type="ORF">SEMRO_59_G034350.1</name>
</gene>
<keyword evidence="3" id="KW-1185">Reference proteome</keyword>
<organism evidence="2 3">
    <name type="scientific">Seminavis robusta</name>
    <dbReference type="NCBI Taxonomy" id="568900"/>
    <lineage>
        <taxon>Eukaryota</taxon>
        <taxon>Sar</taxon>
        <taxon>Stramenopiles</taxon>
        <taxon>Ochrophyta</taxon>
        <taxon>Bacillariophyta</taxon>
        <taxon>Bacillariophyceae</taxon>
        <taxon>Bacillariophycidae</taxon>
        <taxon>Naviculales</taxon>
        <taxon>Naviculaceae</taxon>
        <taxon>Seminavis</taxon>
    </lineage>
</organism>
<accession>A0A9N8DET0</accession>
<dbReference type="Proteomes" id="UP001153069">
    <property type="component" value="Unassembled WGS sequence"/>
</dbReference>
<proteinExistence type="predicted"/>
<sequence>MEVENHQHRENDNVDGDALTNEAHNTLRVYFSKSPCFDTSLDPEMEYSQSEVAKSASDAIDALLLLEEFPALATKRFFGRDAPHPRFGNAALYPLAFFVMNNFDSKILNRVLRVYPEVLNQRFLMYSSLLEFACSDFPKINHKTLKWLASQVNQTFDAAKPILRFFTDKRLENLSLKGSSCDEEILEILLSKSPKFTANDDDAVIELLKTVIAADLDHKIVLQLLEQIPMGSRVLDLKQDLLFSALQCEHETFEWLTGSRIDLIFSQMLPNLSELRLDLNCFEDFTSLDDSGMEIEPEWARASKLLLANSSNLQKLSLSIPTDIAWTNPRATSMMKSLIQKHISSTALHLRLYNECNGDCWWMFEDEEEGGEEFYLYGNEKSYGKVSGEIGEKLRTHTVHSQDEFTNNRFLEFLLDVVRTTPNSSSSGKGNSTIEHIELHRLENVHAEHLAKLCVHTKSLQLAYTSVLSQTAYSPSLCKVWKRPCPNMFSCCGSRAMRAISSLPRHQNILTANATFANRFDCGASLVKLHLMGIIPDFVPKKENLLDVTSALVTTLGIETLEVLQFSDTNGTGHRHLELSLFGEAFKKNRNLRRLELDGLNYLCMDQRSVLEWFLEMLEGSVNRVLSFLLIKSGTICHFVNCDAHCLDSSLIDIHPFRYYPLESVAVKIQQMLWLAHFGRWRMTSENTTPKDLVDILLNVTSVSFRELAYTVNPGHPQTGIQAEKDKTGVLYGLLREKPSLWCCSTSMHSQGQASPLRGGKKRKFAAPEGPACT</sequence>
<comment type="caution">
    <text evidence="2">The sequence shown here is derived from an EMBL/GenBank/DDBJ whole genome shotgun (WGS) entry which is preliminary data.</text>
</comment>
<protein>
    <submittedName>
        <fullName evidence="2">Uncharacterized protein</fullName>
    </submittedName>
</protein>
<feature type="region of interest" description="Disordered" evidence="1">
    <location>
        <begin position="749"/>
        <end position="774"/>
    </location>
</feature>